<dbReference type="Pfam" id="PF01171">
    <property type="entry name" value="ATP_bind_3"/>
    <property type="match status" value="1"/>
</dbReference>
<keyword evidence="2" id="KW-0067">ATP-binding</keyword>
<dbReference type="InterPro" id="IPR011063">
    <property type="entry name" value="TilS/TtcA_N"/>
</dbReference>
<dbReference type="GO" id="GO:0002144">
    <property type="term" value="C:cytosolic tRNA wobble base thiouridylase complex"/>
    <property type="evidence" value="ECO:0007669"/>
    <property type="project" value="TreeGrafter"/>
</dbReference>
<dbReference type="GeneID" id="8778594"/>
<keyword evidence="1" id="KW-0808">Transferase</keyword>
<feature type="domain" description="tRNA(Ile)-lysidine/2-thiocytidine synthase N-terminal" evidence="3">
    <location>
        <begin position="46"/>
        <end position="217"/>
    </location>
</feature>
<dbReference type="Gene3D" id="3.40.50.620">
    <property type="entry name" value="HUPs"/>
    <property type="match status" value="1"/>
</dbReference>
<name>D3RXN0_FERPA</name>
<feature type="binding site" evidence="2">
    <location>
        <position position="56"/>
    </location>
    <ligand>
        <name>ATP</name>
        <dbReference type="ChEBI" id="CHEBI:30616"/>
    </ligand>
</feature>
<evidence type="ECO:0000256" key="1">
    <source>
        <dbReference type="ARBA" id="ARBA00022679"/>
    </source>
</evidence>
<keyword evidence="5" id="KW-1185">Reference proteome</keyword>
<feature type="binding site" evidence="2">
    <location>
        <position position="80"/>
    </location>
    <ligand>
        <name>ATP</name>
        <dbReference type="ChEBI" id="CHEBI:30616"/>
    </ligand>
</feature>
<feature type="binding site" evidence="2">
    <location>
        <position position="152"/>
    </location>
    <ligand>
        <name>ATP</name>
        <dbReference type="ChEBI" id="CHEBI:30616"/>
    </ligand>
</feature>
<reference evidence="4 5" key="2">
    <citation type="journal article" date="2011" name="Stand. Genomic Sci.">
        <title>Complete genome sequence of Ferroglobus placidus AEDII12DO.</title>
        <authorList>
            <person name="Anderson I."/>
            <person name="Risso C."/>
            <person name="Holmes D."/>
            <person name="Lucas S."/>
            <person name="Copeland A."/>
            <person name="Lapidus A."/>
            <person name="Cheng J.F."/>
            <person name="Bruce D."/>
            <person name="Goodwin L."/>
            <person name="Pitluck S."/>
            <person name="Saunders E."/>
            <person name="Brettin T."/>
            <person name="Detter J.C."/>
            <person name="Han C."/>
            <person name="Tapia R."/>
            <person name="Larimer F."/>
            <person name="Land M."/>
            <person name="Hauser L."/>
            <person name="Woyke T."/>
            <person name="Lovley D."/>
            <person name="Kyrpides N."/>
            <person name="Ivanova N."/>
        </authorList>
    </citation>
    <scope>NUCLEOTIDE SEQUENCE [LARGE SCALE GENOMIC DNA]</scope>
    <source>
        <strain evidence="5">DSM 10642 / AEDII12DO</strain>
    </source>
</reference>
<feature type="binding site" evidence="2">
    <location>
        <position position="157"/>
    </location>
    <ligand>
        <name>ATP</name>
        <dbReference type="ChEBI" id="CHEBI:30616"/>
    </ligand>
</feature>
<dbReference type="PANTHER" id="PTHR11807:SF27">
    <property type="entry name" value="TRNA-5-METHYLURIDINE(54) 2-SULFURTRANSFERASE"/>
    <property type="match status" value="1"/>
</dbReference>
<keyword evidence="2" id="KW-0547">Nucleotide-binding</keyword>
<reference evidence="5" key="1">
    <citation type="submission" date="2010-02" db="EMBL/GenBank/DDBJ databases">
        <title>Complete sequence of Ferroglobus placidus DSM 10642.</title>
        <authorList>
            <consortium name="US DOE Joint Genome Institute"/>
            <person name="Lucas S."/>
            <person name="Copeland A."/>
            <person name="Lapidus A."/>
            <person name="Cheng J.-F."/>
            <person name="Bruce D."/>
            <person name="Goodwin L."/>
            <person name="Pitluck S."/>
            <person name="Saunders E."/>
            <person name="Brettin T."/>
            <person name="Detter J.C."/>
            <person name="Han C."/>
            <person name="Tapia R."/>
            <person name="Larimer F."/>
            <person name="Land M."/>
            <person name="Hauser L."/>
            <person name="Kyrpides N."/>
            <person name="Ivanova N."/>
            <person name="Holmes D."/>
            <person name="Lovley D."/>
            <person name="Kyrpides N."/>
            <person name="Anderson I.J."/>
            <person name="Woyke T."/>
        </authorList>
    </citation>
    <scope>NUCLEOTIDE SEQUENCE [LARGE SCALE GENOMIC DNA]</scope>
    <source>
        <strain evidence="5">DSM 10642 / AEDII12DO</strain>
    </source>
</reference>
<dbReference type="eggNOG" id="arCOG00042">
    <property type="taxonomic scope" value="Archaea"/>
</dbReference>
<dbReference type="InterPro" id="IPR035107">
    <property type="entry name" value="tRNA_thiolation_TtcA_Ctu1"/>
</dbReference>
<dbReference type="SUPFAM" id="SSF52402">
    <property type="entry name" value="Adenine nucleotide alpha hydrolases-like"/>
    <property type="match status" value="1"/>
</dbReference>
<accession>D3RXN0</accession>
<sequence>MKCECGREAIERVGGRYYCKECYSKRYLSLVERSIRKYGILKRGEKVLAAISGGKDSVAMIAALKELEDKLGIKLEALHINLGIGEYSRKSEEVSRKVCEELDVPLHVVYLSEYGFTIGDVKRKACSVCGNAKRYIMNRFAREEGFDVIATGHCAEDIVANVLKNLYSGNFEWSEKLLPRIEGYFKFVSKAKPLYEIGEKENLLFVLSKGITFLPDECPKAPDPKWKELVYEIEKKIPGFKKGVLRSLVRREKVESELKSCKICGEPTSAEICQFCRNVKKFGKVRKIPL</sequence>
<evidence type="ECO:0000259" key="3">
    <source>
        <dbReference type="Pfam" id="PF01171"/>
    </source>
</evidence>
<dbReference type="RefSeq" id="WP_012965586.1">
    <property type="nucleotide sequence ID" value="NC_013849.1"/>
</dbReference>
<dbReference type="GO" id="GO:0005524">
    <property type="term" value="F:ATP binding"/>
    <property type="evidence" value="ECO:0007669"/>
    <property type="project" value="UniProtKB-KW"/>
</dbReference>
<dbReference type="KEGG" id="fpl:Ferp_1084"/>
<dbReference type="Proteomes" id="UP000002613">
    <property type="component" value="Chromosome"/>
</dbReference>
<dbReference type="GO" id="GO:0002143">
    <property type="term" value="P:tRNA wobble position uridine thiolation"/>
    <property type="evidence" value="ECO:0007669"/>
    <property type="project" value="TreeGrafter"/>
</dbReference>
<evidence type="ECO:0000256" key="2">
    <source>
        <dbReference type="PIRSR" id="PIRSR004976-51"/>
    </source>
</evidence>
<dbReference type="STRING" id="589924.Ferp_1084"/>
<dbReference type="HOGENOM" id="CLU_026481_1_1_2"/>
<dbReference type="AlphaFoldDB" id="D3RXN0"/>
<feature type="binding site" evidence="2">
    <location>
        <begin position="50"/>
        <end position="52"/>
    </location>
    <ligand>
        <name>ATP</name>
        <dbReference type="ChEBI" id="CHEBI:30616"/>
    </ligand>
</feature>
<dbReference type="GO" id="GO:0016740">
    <property type="term" value="F:transferase activity"/>
    <property type="evidence" value="ECO:0007669"/>
    <property type="project" value="UniProtKB-KW"/>
</dbReference>
<gene>
    <name evidence="4" type="ordered locus">Ferp_1084</name>
</gene>
<evidence type="ECO:0000313" key="4">
    <source>
        <dbReference type="EMBL" id="ADC65243.1"/>
    </source>
</evidence>
<dbReference type="PaxDb" id="589924-Ferp_1084"/>
<evidence type="ECO:0000313" key="5">
    <source>
        <dbReference type="Proteomes" id="UP000002613"/>
    </source>
</evidence>
<dbReference type="GO" id="GO:0000049">
    <property type="term" value="F:tRNA binding"/>
    <property type="evidence" value="ECO:0007669"/>
    <property type="project" value="TreeGrafter"/>
</dbReference>
<dbReference type="EMBL" id="CP001899">
    <property type="protein sequence ID" value="ADC65243.1"/>
    <property type="molecule type" value="Genomic_DNA"/>
</dbReference>
<dbReference type="InterPro" id="IPR014729">
    <property type="entry name" value="Rossmann-like_a/b/a_fold"/>
</dbReference>
<dbReference type="PIRSF" id="PIRSF004976">
    <property type="entry name" value="ATPase_YdaO"/>
    <property type="match status" value="1"/>
</dbReference>
<dbReference type="PANTHER" id="PTHR11807">
    <property type="entry name" value="ATPASES OF THE PP SUPERFAMILY-RELATED"/>
    <property type="match status" value="1"/>
</dbReference>
<dbReference type="OrthoDB" id="33422at2157"/>
<proteinExistence type="predicted"/>
<organism evidence="4 5">
    <name type="scientific">Ferroglobus placidus (strain DSM 10642 / AEDII12DO)</name>
    <dbReference type="NCBI Taxonomy" id="589924"/>
    <lineage>
        <taxon>Archaea</taxon>
        <taxon>Methanobacteriati</taxon>
        <taxon>Methanobacteriota</taxon>
        <taxon>Archaeoglobi</taxon>
        <taxon>Archaeoglobales</taxon>
        <taxon>Archaeoglobaceae</taxon>
        <taxon>Ferroglobus</taxon>
    </lineage>
</organism>
<protein>
    <submittedName>
        <fullName evidence="4">PP-loop domain protein</fullName>
    </submittedName>
</protein>